<keyword evidence="1" id="KW-0812">Transmembrane</keyword>
<proteinExistence type="predicted"/>
<protein>
    <recommendedName>
        <fullName evidence="4">PH domain-containing protein</fullName>
    </recommendedName>
</protein>
<feature type="transmembrane region" description="Helical" evidence="1">
    <location>
        <begin position="26"/>
        <end position="43"/>
    </location>
</feature>
<evidence type="ECO:0000256" key="1">
    <source>
        <dbReference type="SAM" id="Phobius"/>
    </source>
</evidence>
<gene>
    <name evidence="2" type="ORF">Cch02nite_48960</name>
</gene>
<feature type="transmembrane region" description="Helical" evidence="1">
    <location>
        <begin position="55"/>
        <end position="74"/>
    </location>
</feature>
<dbReference type="AlphaFoldDB" id="A0A8J3NSX9"/>
<keyword evidence="1" id="KW-1133">Transmembrane helix</keyword>
<dbReference type="Proteomes" id="UP000619293">
    <property type="component" value="Unassembled WGS sequence"/>
</dbReference>
<name>A0A8J3NSX9_9ACTN</name>
<feature type="transmembrane region" description="Helical" evidence="1">
    <location>
        <begin position="94"/>
        <end position="114"/>
    </location>
</feature>
<sequence length="232" mass="24257">MWSLGGACLLVTISAGAIGGGAMWRPAVSIFTAVVMVVVYLVVARKLWREHAQALLVPSGLPLGFTTVAGPRHHLMTTVSLAASAVMLGQGSPAALGTLSLGVALAFMLLALLLTWRPVRITITPGGLLVRRIGTRSVPWAHLTGAHAAAGANDPLSLAVDRPGRERGTLRVGLRVVDADPAFLAHLVRHYLDVPEDRTAIGAPAELARRRAGFLAAEDAGTATASPQRERP</sequence>
<evidence type="ECO:0008006" key="4">
    <source>
        <dbReference type="Google" id="ProtNLM"/>
    </source>
</evidence>
<organism evidence="2 3">
    <name type="scientific">Catellatospora chokoriensis</name>
    <dbReference type="NCBI Taxonomy" id="310353"/>
    <lineage>
        <taxon>Bacteria</taxon>
        <taxon>Bacillati</taxon>
        <taxon>Actinomycetota</taxon>
        <taxon>Actinomycetes</taxon>
        <taxon>Micromonosporales</taxon>
        <taxon>Micromonosporaceae</taxon>
        <taxon>Catellatospora</taxon>
    </lineage>
</organism>
<comment type="caution">
    <text evidence="2">The sequence shown here is derived from an EMBL/GenBank/DDBJ whole genome shotgun (WGS) entry which is preliminary data.</text>
</comment>
<keyword evidence="3" id="KW-1185">Reference proteome</keyword>
<evidence type="ECO:0000313" key="3">
    <source>
        <dbReference type="Proteomes" id="UP000619293"/>
    </source>
</evidence>
<dbReference type="EMBL" id="BONG01000032">
    <property type="protein sequence ID" value="GIF91452.1"/>
    <property type="molecule type" value="Genomic_DNA"/>
</dbReference>
<reference evidence="2 3" key="1">
    <citation type="submission" date="2021-01" db="EMBL/GenBank/DDBJ databases">
        <title>Whole genome shotgun sequence of Catellatospora chokoriensis NBRC 107358.</title>
        <authorList>
            <person name="Komaki H."/>
            <person name="Tamura T."/>
        </authorList>
    </citation>
    <scope>NUCLEOTIDE SEQUENCE [LARGE SCALE GENOMIC DNA]</scope>
    <source>
        <strain evidence="2 3">NBRC 107358</strain>
    </source>
</reference>
<evidence type="ECO:0000313" key="2">
    <source>
        <dbReference type="EMBL" id="GIF91452.1"/>
    </source>
</evidence>
<accession>A0A8J3NSX9</accession>
<keyword evidence="1" id="KW-0472">Membrane</keyword>